<keyword evidence="1" id="KW-0812">Transmembrane</keyword>
<keyword evidence="3" id="KW-1185">Reference proteome</keyword>
<evidence type="ECO:0000313" key="3">
    <source>
        <dbReference type="Proteomes" id="UP000614714"/>
    </source>
</evidence>
<dbReference type="EMBL" id="JAEMHL010000002">
    <property type="protein sequence ID" value="MBJ6749833.1"/>
    <property type="molecule type" value="Genomic_DNA"/>
</dbReference>
<keyword evidence="1" id="KW-1133">Transmembrane helix</keyword>
<sequence>MSKTRANGRSSIFIMMCAVLMIPAAGLAALAPPFISSVDSVLSHGKNVTITGSGFGTKSPAAPIKWDNFESYPDGADMVVNAGYDNLGGDGAKAYIKTDNFFGNNGSKSAKMDYTTGKNSMFPRIGTNLPPGTLELYVTYQAYWTHYTGTETAPFIFKWTRGGSNPSYSGVPKFYETIRPNSAGTVTGTDRGFVTDTGTTYAQSVVAGQNTKVWNRVEYHYKLSNPAGTANGAYEQWVNSKKNVDLINKITRTANEPNSSIDYVMSPFDGNDSYGNTNGYYFWFDDYYIDNTPARIEVCSGSTWDSRGSCVIQIPVAWSSTSITFTANQGGIASTGSGYLYVIDANQTPSNGVLVNFGDSVPPPSNLKPTTIVK</sequence>
<feature type="transmembrane region" description="Helical" evidence="1">
    <location>
        <begin position="12"/>
        <end position="35"/>
    </location>
</feature>
<proteinExistence type="predicted"/>
<dbReference type="RefSeq" id="WP_199388347.1">
    <property type="nucleotide sequence ID" value="NZ_JAEMHL010000002.1"/>
</dbReference>
<gene>
    <name evidence="2" type="ORF">JFN91_06375</name>
</gene>
<keyword evidence="1" id="KW-0472">Membrane</keyword>
<evidence type="ECO:0000313" key="2">
    <source>
        <dbReference type="EMBL" id="MBJ6749833.1"/>
    </source>
</evidence>
<reference evidence="2 3" key="1">
    <citation type="submission" date="2020-12" db="EMBL/GenBank/DDBJ databases">
        <title>Geomonas sp. Red421, isolated from paddy soil.</title>
        <authorList>
            <person name="Xu Z."/>
            <person name="Zhang Z."/>
            <person name="Masuda Y."/>
            <person name="Itoh H."/>
            <person name="Senoo K."/>
        </authorList>
    </citation>
    <scope>NUCLEOTIDE SEQUENCE [LARGE SCALE GENOMIC DNA]</scope>
    <source>
        <strain evidence="2 3">Red421</strain>
    </source>
</reference>
<evidence type="ECO:0000256" key="1">
    <source>
        <dbReference type="SAM" id="Phobius"/>
    </source>
</evidence>
<comment type="caution">
    <text evidence="2">The sequence shown here is derived from an EMBL/GenBank/DDBJ whole genome shotgun (WGS) entry which is preliminary data.</text>
</comment>
<evidence type="ECO:0008006" key="4">
    <source>
        <dbReference type="Google" id="ProtNLM"/>
    </source>
</evidence>
<protein>
    <recommendedName>
        <fullName evidence="4">IPT/TIG domain-containing protein</fullName>
    </recommendedName>
</protein>
<name>A0ABS0YC13_9BACT</name>
<dbReference type="Proteomes" id="UP000614714">
    <property type="component" value="Unassembled WGS sequence"/>
</dbReference>
<organism evidence="2 3">
    <name type="scientific">Geomonas anaerohicana</name>
    <dbReference type="NCBI Taxonomy" id="2798583"/>
    <lineage>
        <taxon>Bacteria</taxon>
        <taxon>Pseudomonadati</taxon>
        <taxon>Thermodesulfobacteriota</taxon>
        <taxon>Desulfuromonadia</taxon>
        <taxon>Geobacterales</taxon>
        <taxon>Geobacteraceae</taxon>
        <taxon>Geomonas</taxon>
    </lineage>
</organism>
<accession>A0ABS0YC13</accession>